<reference evidence="3 4" key="1">
    <citation type="submission" date="2019-02" db="EMBL/GenBank/DDBJ databases">
        <title>Deep-cultivation of Planctomycetes and their phenomic and genomic characterization uncovers novel biology.</title>
        <authorList>
            <person name="Wiegand S."/>
            <person name="Jogler M."/>
            <person name="Boedeker C."/>
            <person name="Pinto D."/>
            <person name="Vollmers J."/>
            <person name="Rivas-Marin E."/>
            <person name="Kohn T."/>
            <person name="Peeters S.H."/>
            <person name="Heuer A."/>
            <person name="Rast P."/>
            <person name="Oberbeckmann S."/>
            <person name="Bunk B."/>
            <person name="Jeske O."/>
            <person name="Meyerdierks A."/>
            <person name="Storesund J.E."/>
            <person name="Kallscheuer N."/>
            <person name="Luecker S."/>
            <person name="Lage O.M."/>
            <person name="Pohl T."/>
            <person name="Merkel B.J."/>
            <person name="Hornburger P."/>
            <person name="Mueller R.-W."/>
            <person name="Bruemmer F."/>
            <person name="Labrenz M."/>
            <person name="Spormann A.M."/>
            <person name="Op den Camp H."/>
            <person name="Overmann J."/>
            <person name="Amann R."/>
            <person name="Jetten M.S.M."/>
            <person name="Mascher T."/>
            <person name="Medema M.H."/>
            <person name="Devos D.P."/>
            <person name="Kaster A.-K."/>
            <person name="Ovreas L."/>
            <person name="Rohde M."/>
            <person name="Galperin M.Y."/>
            <person name="Jogler C."/>
        </authorList>
    </citation>
    <scope>NUCLEOTIDE SEQUENCE [LARGE SCALE GENOMIC DNA]</scope>
    <source>
        <strain evidence="3 4">Pan189</strain>
    </source>
</reference>
<dbReference type="PROSITE" id="PS00092">
    <property type="entry name" value="N6_MTASE"/>
    <property type="match status" value="1"/>
</dbReference>
<dbReference type="Gene3D" id="3.40.50.150">
    <property type="entry name" value="Vaccinia Virus protein VP39"/>
    <property type="match status" value="1"/>
</dbReference>
<dbReference type="InterPro" id="IPR002052">
    <property type="entry name" value="DNA_methylase_N6_adenine_CS"/>
</dbReference>
<protein>
    <submittedName>
        <fullName evidence="3">Ribosomal RNA small subunit methyltransferase D</fullName>
        <ecNumber evidence="3">2.1.1.171</ecNumber>
    </submittedName>
</protein>
<keyword evidence="4" id="KW-1185">Reference proteome</keyword>
<keyword evidence="1 3" id="KW-0489">Methyltransferase</keyword>
<evidence type="ECO:0000256" key="2">
    <source>
        <dbReference type="ARBA" id="ARBA00022679"/>
    </source>
</evidence>
<dbReference type="PANTHER" id="PTHR43542">
    <property type="entry name" value="METHYLTRANSFERASE"/>
    <property type="match status" value="1"/>
</dbReference>
<sequence length="210" mass="23030">MRIIAGRFKRRTLAAVSGSGTRPITDRAKERLFAKLLGHFDGARVLDVFSGTGTLGLEALSRGAVSSVFIEKDRAAFELLQSNIAKLGIEDAAFAWRADAMRCSYRPKGKESYLPYDVIFFDPPFKDAADLAPGGKFLRSLKQLGRDDVSSSDAILIVRLPARREMAASDIWRPDWSLDMGAMSIRVHVKQAASAQESESIDAPLDAQPE</sequence>
<dbReference type="GO" id="GO:0052913">
    <property type="term" value="F:16S rRNA (guanine(966)-N(2))-methyltransferase activity"/>
    <property type="evidence" value="ECO:0007669"/>
    <property type="project" value="UniProtKB-EC"/>
</dbReference>
<dbReference type="EMBL" id="CP036268">
    <property type="protein sequence ID" value="QDT39440.1"/>
    <property type="molecule type" value="Genomic_DNA"/>
</dbReference>
<dbReference type="KEGG" id="svp:Pan189_38470"/>
<proteinExistence type="predicted"/>
<dbReference type="NCBIfam" id="TIGR00095">
    <property type="entry name" value="16S rRNA (guanine(966)-N(2))-methyltransferase RsmD"/>
    <property type="match status" value="1"/>
</dbReference>
<dbReference type="InterPro" id="IPR004398">
    <property type="entry name" value="RNA_MeTrfase_RsmD"/>
</dbReference>
<dbReference type="GO" id="GO:0003676">
    <property type="term" value="F:nucleic acid binding"/>
    <property type="evidence" value="ECO:0007669"/>
    <property type="project" value="InterPro"/>
</dbReference>
<dbReference type="PANTHER" id="PTHR43542:SF1">
    <property type="entry name" value="METHYLTRANSFERASE"/>
    <property type="match status" value="1"/>
</dbReference>
<dbReference type="InterPro" id="IPR029063">
    <property type="entry name" value="SAM-dependent_MTases_sf"/>
</dbReference>
<dbReference type="EC" id="2.1.1.171" evidence="3"/>
<evidence type="ECO:0000313" key="4">
    <source>
        <dbReference type="Proteomes" id="UP000317318"/>
    </source>
</evidence>
<dbReference type="OrthoDB" id="9803017at2"/>
<dbReference type="AlphaFoldDB" id="A0A517R6F0"/>
<name>A0A517R6F0_9PLAN</name>
<accession>A0A517R6F0</accession>
<gene>
    <name evidence="3" type="primary">rsmD</name>
    <name evidence="3" type="ORF">Pan189_38470</name>
</gene>
<evidence type="ECO:0000256" key="1">
    <source>
        <dbReference type="ARBA" id="ARBA00022603"/>
    </source>
</evidence>
<dbReference type="Pfam" id="PF03602">
    <property type="entry name" value="Cons_hypoth95"/>
    <property type="match status" value="1"/>
</dbReference>
<dbReference type="CDD" id="cd02440">
    <property type="entry name" value="AdoMet_MTases"/>
    <property type="match status" value="1"/>
</dbReference>
<dbReference type="RefSeq" id="WP_145365576.1">
    <property type="nucleotide sequence ID" value="NZ_CP036268.1"/>
</dbReference>
<dbReference type="SUPFAM" id="SSF53335">
    <property type="entry name" value="S-adenosyl-L-methionine-dependent methyltransferases"/>
    <property type="match status" value="1"/>
</dbReference>
<evidence type="ECO:0000313" key="3">
    <source>
        <dbReference type="EMBL" id="QDT39440.1"/>
    </source>
</evidence>
<dbReference type="Proteomes" id="UP000317318">
    <property type="component" value="Chromosome"/>
</dbReference>
<keyword evidence="2 3" id="KW-0808">Transferase</keyword>
<organism evidence="3 4">
    <name type="scientific">Stratiformator vulcanicus</name>
    <dbReference type="NCBI Taxonomy" id="2527980"/>
    <lineage>
        <taxon>Bacteria</taxon>
        <taxon>Pseudomonadati</taxon>
        <taxon>Planctomycetota</taxon>
        <taxon>Planctomycetia</taxon>
        <taxon>Planctomycetales</taxon>
        <taxon>Planctomycetaceae</taxon>
        <taxon>Stratiformator</taxon>
    </lineage>
</organism>